<dbReference type="Pfam" id="PF09837">
    <property type="entry name" value="DUF2064"/>
    <property type="match status" value="1"/>
</dbReference>
<reference evidence="1 2" key="1">
    <citation type="submission" date="2016-08" db="EMBL/GenBank/DDBJ databases">
        <title>Novel Firmicutes and Novel Genomes.</title>
        <authorList>
            <person name="Poppleton D.I."/>
            <person name="Gribaldo S."/>
        </authorList>
    </citation>
    <scope>NUCLEOTIDE SEQUENCE [LARGE SCALE GENOMIC DNA]</scope>
    <source>
        <strain evidence="1 2">CTT3</strain>
    </source>
</reference>
<keyword evidence="2" id="KW-1185">Reference proteome</keyword>
<dbReference type="Gene3D" id="3.90.550.10">
    <property type="entry name" value="Spore Coat Polysaccharide Biosynthesis Protein SpsA, Chain A"/>
    <property type="match status" value="1"/>
</dbReference>
<dbReference type="InterPro" id="IPR029044">
    <property type="entry name" value="Nucleotide-diphossugar_trans"/>
</dbReference>
<dbReference type="PANTHER" id="PTHR36529:SF1">
    <property type="entry name" value="GLYCOSYLTRANSFERASE"/>
    <property type="match status" value="1"/>
</dbReference>
<dbReference type="RefSeq" id="WP_120170684.1">
    <property type="nucleotide sequence ID" value="NZ_MCIB01000039.1"/>
</dbReference>
<evidence type="ECO:0000313" key="2">
    <source>
        <dbReference type="Proteomes" id="UP000284177"/>
    </source>
</evidence>
<evidence type="ECO:0000313" key="1">
    <source>
        <dbReference type="EMBL" id="RKD29024.1"/>
    </source>
</evidence>
<name>A0A419SUX8_9FIRM</name>
<protein>
    <submittedName>
        <fullName evidence="1">Glycosyltransferase</fullName>
    </submittedName>
</protein>
<dbReference type="GO" id="GO:0016740">
    <property type="term" value="F:transferase activity"/>
    <property type="evidence" value="ECO:0007669"/>
    <property type="project" value="UniProtKB-KW"/>
</dbReference>
<comment type="caution">
    <text evidence="1">The sequence shown here is derived from an EMBL/GenBank/DDBJ whole genome shotgun (WGS) entry which is preliminary data.</text>
</comment>
<dbReference type="Proteomes" id="UP000284177">
    <property type="component" value="Unassembled WGS sequence"/>
</dbReference>
<dbReference type="AlphaFoldDB" id="A0A419SUX8"/>
<proteinExistence type="predicted"/>
<dbReference type="SUPFAM" id="SSF53448">
    <property type="entry name" value="Nucleotide-diphospho-sugar transferases"/>
    <property type="match status" value="1"/>
</dbReference>
<organism evidence="1 2">
    <name type="scientific">Thermohalobacter berrensis</name>
    <dbReference type="NCBI Taxonomy" id="99594"/>
    <lineage>
        <taxon>Bacteria</taxon>
        <taxon>Bacillati</taxon>
        <taxon>Bacillota</taxon>
        <taxon>Tissierellia</taxon>
        <taxon>Tissierellales</taxon>
        <taxon>Thermohalobacteraceae</taxon>
        <taxon>Thermohalobacter</taxon>
    </lineage>
</organism>
<dbReference type="InterPro" id="IPR018641">
    <property type="entry name" value="Trfase_1_rSAM/seldom-assoc"/>
</dbReference>
<dbReference type="OrthoDB" id="9810303at2"/>
<accession>A0A419SUX8</accession>
<dbReference type="EMBL" id="MCIB01000039">
    <property type="protein sequence ID" value="RKD29024.1"/>
    <property type="molecule type" value="Genomic_DNA"/>
</dbReference>
<dbReference type="NCBIfam" id="TIGR04282">
    <property type="entry name" value="glyco_like_cofC"/>
    <property type="match status" value="1"/>
</dbReference>
<sequence>MEAFILMTRVPIPGKTKTRLMEILTAEECAEIHRCFLKDLFNMFDYIKNDIDIYLTYTPEDSFDLMKDIVPDYIECFPQNGHDLGEKMLNAFKHIFNKGYSKVCLMGSDIPDIHYEEIKDSFKKLEKSDIVIGPTFDGGYYFVGMKRIYKELFTGNLKWGNKTVLEGTVDIANSLGLKVDLLNKHRDIDTKDDLISFNKRINNREFKKGIYPENTIKFLKNNWGDFKYVKRYIKG</sequence>
<keyword evidence="1" id="KW-0808">Transferase</keyword>
<gene>
    <name evidence="1" type="ORF">BET03_06670</name>
</gene>
<dbReference type="PANTHER" id="PTHR36529">
    <property type="entry name" value="SLL1095 PROTEIN"/>
    <property type="match status" value="1"/>
</dbReference>